<dbReference type="Pfam" id="PF13201">
    <property type="entry name" value="PCMD"/>
    <property type="match status" value="1"/>
</dbReference>
<accession>A0ABV5ZLH8</accession>
<dbReference type="Gene3D" id="2.60.40.2340">
    <property type="match status" value="1"/>
</dbReference>
<comment type="caution">
    <text evidence="3">The sequence shown here is derived from an EMBL/GenBank/DDBJ whole genome shotgun (WGS) entry which is preliminary data.</text>
</comment>
<organism evidence="3 4">
    <name type="scientific">Hallella seregens ATCC 51272</name>
    <dbReference type="NCBI Taxonomy" id="1336250"/>
    <lineage>
        <taxon>Bacteria</taxon>
        <taxon>Pseudomonadati</taxon>
        <taxon>Bacteroidota</taxon>
        <taxon>Bacteroidia</taxon>
        <taxon>Bacteroidales</taxon>
        <taxon>Prevotellaceae</taxon>
        <taxon>Hallella</taxon>
    </lineage>
</organism>
<dbReference type="PROSITE" id="PS51257">
    <property type="entry name" value="PROKAR_LIPOPROTEIN"/>
    <property type="match status" value="1"/>
</dbReference>
<reference evidence="3 4" key="1">
    <citation type="submission" date="2024-09" db="EMBL/GenBank/DDBJ databases">
        <authorList>
            <person name="Sun Q."/>
            <person name="Mori K."/>
        </authorList>
    </citation>
    <scope>NUCLEOTIDE SEQUENCE [LARGE SCALE GENOMIC DNA]</scope>
    <source>
        <strain evidence="3 4">ATCC 51272</strain>
    </source>
</reference>
<evidence type="ECO:0000313" key="4">
    <source>
        <dbReference type="Proteomes" id="UP001589688"/>
    </source>
</evidence>
<evidence type="ECO:0000259" key="2">
    <source>
        <dbReference type="Pfam" id="PF13201"/>
    </source>
</evidence>
<proteinExistence type="predicted"/>
<protein>
    <submittedName>
        <fullName evidence="3">PCMD domain-containing protein</fullName>
    </submittedName>
</protein>
<feature type="domain" description="Putative carbohydrate metabolism" evidence="2">
    <location>
        <begin position="142"/>
        <end position="383"/>
    </location>
</feature>
<gene>
    <name evidence="3" type="ORF">ACFFK8_10550</name>
</gene>
<sequence length="388" mass="42824">MKGYRLHTGLLAGLLTCTTLASCFKEEPLNAECDIEQVSLHLDHPLGTLFSLADTLQRVASADSLITFSVRHSHEADLSTLQPRFILTPGATITPTGGTVDARQGGRRHYRVTSENQLWHRDYTVAFVPVVRTVNDTVAYDFEHFELEPREGKYYIWHNPLEDGTLANDWANGNPGFRLSMGSARAEEYPSAPLAQGRSGYGLQLTTRSTGPFGVLARKRLAAGNFFLGAFDVTNALSDALRATSFGVPFDREPLALTGFYKYQPGPVYQDKNGQPVEGRTDQAAIYAVLYRNHDDQGRSLSLHGDDVKTSPQIVAIADMGTVPPTAEWTAFRLDFDYRQAIDYDLLTNRSYSLAIVFSSSNEGDLFEGAVGSQLCIDQVRVVCRKAE</sequence>
<dbReference type="InterPro" id="IPR038653">
    <property type="entry name" value="Put_CMD_sf"/>
</dbReference>
<dbReference type="Proteomes" id="UP001589688">
    <property type="component" value="Unassembled WGS sequence"/>
</dbReference>
<keyword evidence="1" id="KW-0732">Signal</keyword>
<feature type="signal peptide" evidence="1">
    <location>
        <begin position="1"/>
        <end position="21"/>
    </location>
</feature>
<evidence type="ECO:0000313" key="3">
    <source>
        <dbReference type="EMBL" id="MFB9898215.1"/>
    </source>
</evidence>
<dbReference type="Gene3D" id="2.60.120.890">
    <property type="entry name" value="BT2081, beta-jelly-roll domain"/>
    <property type="match status" value="1"/>
</dbReference>
<dbReference type="RefSeq" id="WP_027953008.1">
    <property type="nucleotide sequence ID" value="NZ_JBHLZF010000002.1"/>
</dbReference>
<feature type="chain" id="PRO_5046633566" evidence="1">
    <location>
        <begin position="22"/>
        <end position="388"/>
    </location>
</feature>
<dbReference type="InterPro" id="IPR025112">
    <property type="entry name" value="PCMD"/>
</dbReference>
<evidence type="ECO:0000256" key="1">
    <source>
        <dbReference type="SAM" id="SignalP"/>
    </source>
</evidence>
<keyword evidence="4" id="KW-1185">Reference proteome</keyword>
<dbReference type="EMBL" id="JBHLZF010000002">
    <property type="protein sequence ID" value="MFB9898215.1"/>
    <property type="molecule type" value="Genomic_DNA"/>
</dbReference>
<name>A0ABV5ZLH8_9BACT</name>